<dbReference type="GO" id="GO:0017156">
    <property type="term" value="P:calcium-ion regulated exocytosis"/>
    <property type="evidence" value="ECO:0007669"/>
    <property type="project" value="TreeGrafter"/>
</dbReference>
<dbReference type="Pfam" id="PF00168">
    <property type="entry name" value="C2"/>
    <property type="match status" value="2"/>
</dbReference>
<dbReference type="EMBL" id="JAODUP010000320">
    <property type="protein sequence ID" value="KAK2152763.1"/>
    <property type="molecule type" value="Genomic_DNA"/>
</dbReference>
<accession>A0AAD9JGJ9</accession>
<dbReference type="SMART" id="SM00239">
    <property type="entry name" value="C2"/>
    <property type="match status" value="2"/>
</dbReference>
<dbReference type="GO" id="GO:0070382">
    <property type="term" value="C:exocytic vesicle"/>
    <property type="evidence" value="ECO:0007669"/>
    <property type="project" value="TreeGrafter"/>
</dbReference>
<dbReference type="AlphaFoldDB" id="A0AAD9JGJ9"/>
<dbReference type="GO" id="GO:0005509">
    <property type="term" value="F:calcium ion binding"/>
    <property type="evidence" value="ECO:0007669"/>
    <property type="project" value="TreeGrafter"/>
</dbReference>
<dbReference type="GO" id="GO:0000149">
    <property type="term" value="F:SNARE binding"/>
    <property type="evidence" value="ECO:0007669"/>
    <property type="project" value="TreeGrafter"/>
</dbReference>
<gene>
    <name evidence="3" type="ORF">LSH36_320g08003</name>
</gene>
<keyword evidence="1" id="KW-0677">Repeat</keyword>
<name>A0AAD9JGJ9_9ANNE</name>
<dbReference type="GO" id="GO:0030276">
    <property type="term" value="F:clathrin binding"/>
    <property type="evidence" value="ECO:0007669"/>
    <property type="project" value="TreeGrafter"/>
</dbReference>
<dbReference type="InterPro" id="IPR000008">
    <property type="entry name" value="C2_dom"/>
</dbReference>
<feature type="domain" description="C2" evidence="2">
    <location>
        <begin position="167"/>
        <end position="302"/>
    </location>
</feature>
<dbReference type="Gene3D" id="2.60.40.150">
    <property type="entry name" value="C2 domain"/>
    <property type="match status" value="2"/>
</dbReference>
<evidence type="ECO:0000256" key="1">
    <source>
        <dbReference type="ARBA" id="ARBA00022737"/>
    </source>
</evidence>
<dbReference type="InterPro" id="IPR035892">
    <property type="entry name" value="C2_domain_sf"/>
</dbReference>
<sequence length="305" mass="35345">MVLAGAQALGSLDPSLYKLCDADDDYDLPEGHIGRVWFAVEYERESEKLLVTLIKVKNLPSRTLGSPNGCDPFIKLYLLPDERRYLQSKFKKKTCNPKFDESFVFQVSNKALDERVLRLTVFDIDRHRRHQVVGHAHYPLKEHNYDSNERVVIWRDLEKELLETSSDKGEVNIGLCYNGNLERVSVSIYDGRNFKRQAFTTQDYYMKISLLYQGKVVKTKKTEIARKVQDAPVFNESFTFKLEKNSLDVSSVTIAAMQYFAGQKDKQVGRVVLGSFMFARGKELEHWNEMLSKERDQVSQWHVLT</sequence>
<comment type="caution">
    <text evidence="3">The sequence shown here is derived from an EMBL/GenBank/DDBJ whole genome shotgun (WGS) entry which is preliminary data.</text>
</comment>
<protein>
    <recommendedName>
        <fullName evidence="2">C2 domain-containing protein</fullName>
    </recommendedName>
</protein>
<dbReference type="PANTHER" id="PTHR10024">
    <property type="entry name" value="SYNAPTOTAGMIN"/>
    <property type="match status" value="1"/>
</dbReference>
<keyword evidence="4" id="KW-1185">Reference proteome</keyword>
<proteinExistence type="predicted"/>
<feature type="domain" description="C2" evidence="2">
    <location>
        <begin position="32"/>
        <end position="155"/>
    </location>
</feature>
<dbReference type="GO" id="GO:0005544">
    <property type="term" value="F:calcium-dependent phospholipid binding"/>
    <property type="evidence" value="ECO:0007669"/>
    <property type="project" value="TreeGrafter"/>
</dbReference>
<reference evidence="3" key="1">
    <citation type="journal article" date="2023" name="Mol. Biol. Evol.">
        <title>Third-Generation Sequencing Reveals the Adaptive Role of the Epigenome in Three Deep-Sea Polychaetes.</title>
        <authorList>
            <person name="Perez M."/>
            <person name="Aroh O."/>
            <person name="Sun Y."/>
            <person name="Lan Y."/>
            <person name="Juniper S.K."/>
            <person name="Young C.R."/>
            <person name="Angers B."/>
            <person name="Qian P.Y."/>
        </authorList>
    </citation>
    <scope>NUCLEOTIDE SEQUENCE</scope>
    <source>
        <strain evidence="3">P08H-3</strain>
    </source>
</reference>
<dbReference type="FunFam" id="2.60.40.150:FF:000237">
    <property type="entry name" value="Synaptotagmin 15"/>
    <property type="match status" value="1"/>
</dbReference>
<evidence type="ECO:0000313" key="3">
    <source>
        <dbReference type="EMBL" id="KAK2152763.1"/>
    </source>
</evidence>
<dbReference type="Proteomes" id="UP001208570">
    <property type="component" value="Unassembled WGS sequence"/>
</dbReference>
<dbReference type="GO" id="GO:0001786">
    <property type="term" value="F:phosphatidylserine binding"/>
    <property type="evidence" value="ECO:0007669"/>
    <property type="project" value="TreeGrafter"/>
</dbReference>
<evidence type="ECO:0000313" key="4">
    <source>
        <dbReference type="Proteomes" id="UP001208570"/>
    </source>
</evidence>
<dbReference type="PANTHER" id="PTHR10024:SF234">
    <property type="entry name" value="SYNAPTOTAGMIN-15-RELATED"/>
    <property type="match status" value="1"/>
</dbReference>
<dbReference type="CDD" id="cd08390">
    <property type="entry name" value="C2A_Synaptotagmin-15-17"/>
    <property type="match status" value="1"/>
</dbReference>
<dbReference type="GO" id="GO:0005886">
    <property type="term" value="C:plasma membrane"/>
    <property type="evidence" value="ECO:0007669"/>
    <property type="project" value="TreeGrafter"/>
</dbReference>
<dbReference type="PROSITE" id="PS50004">
    <property type="entry name" value="C2"/>
    <property type="match status" value="2"/>
</dbReference>
<organism evidence="3 4">
    <name type="scientific">Paralvinella palmiformis</name>
    <dbReference type="NCBI Taxonomy" id="53620"/>
    <lineage>
        <taxon>Eukaryota</taxon>
        <taxon>Metazoa</taxon>
        <taxon>Spiralia</taxon>
        <taxon>Lophotrochozoa</taxon>
        <taxon>Annelida</taxon>
        <taxon>Polychaeta</taxon>
        <taxon>Sedentaria</taxon>
        <taxon>Canalipalpata</taxon>
        <taxon>Terebellida</taxon>
        <taxon>Terebelliformia</taxon>
        <taxon>Alvinellidae</taxon>
        <taxon>Paralvinella</taxon>
    </lineage>
</organism>
<dbReference type="SUPFAM" id="SSF49562">
    <property type="entry name" value="C2 domain (Calcium/lipid-binding domain, CaLB)"/>
    <property type="match status" value="2"/>
</dbReference>
<evidence type="ECO:0000259" key="2">
    <source>
        <dbReference type="PROSITE" id="PS50004"/>
    </source>
</evidence>
<dbReference type="InterPro" id="IPR047897">
    <property type="entry name" value="Synaptotagmin-15/17_C2A"/>
</dbReference>